<dbReference type="EMBL" id="CP014227">
    <property type="protein sequence ID" value="AMD85758.1"/>
    <property type="molecule type" value="Genomic_DNA"/>
</dbReference>
<dbReference type="AlphaFoldDB" id="A0AAX2H3E0"/>
<dbReference type="EMBL" id="LT906449">
    <property type="protein sequence ID" value="SNV16026.1"/>
    <property type="molecule type" value="Genomic_DNA"/>
</dbReference>
<evidence type="ECO:0000313" key="2">
    <source>
        <dbReference type="EMBL" id="SNV16026.1"/>
    </source>
</evidence>
<reference evidence="1 3" key="1">
    <citation type="submission" date="2016-02" db="EMBL/GenBank/DDBJ databases">
        <authorList>
            <person name="Holder M.E."/>
            <person name="Ajami N.J."/>
            <person name="Petrosino J.F."/>
        </authorList>
    </citation>
    <scope>NUCLEOTIDE SEQUENCE [LARGE SCALE GENOMIC DNA]</scope>
    <source>
        <strain evidence="1 3">CCUG 32990</strain>
    </source>
</reference>
<gene>
    <name evidence="1" type="ORF">AXF12_09685</name>
    <name evidence="2" type="ORF">SAMEA44541418_02220</name>
</gene>
<evidence type="ECO:0000313" key="4">
    <source>
        <dbReference type="Proteomes" id="UP000215539"/>
    </source>
</evidence>
<keyword evidence="3" id="KW-1185">Reference proteome</keyword>
<organism evidence="2 4">
    <name type="scientific">Capnocytophaga haemolytica</name>
    <dbReference type="NCBI Taxonomy" id="45243"/>
    <lineage>
        <taxon>Bacteria</taxon>
        <taxon>Pseudomonadati</taxon>
        <taxon>Bacteroidota</taxon>
        <taxon>Flavobacteriia</taxon>
        <taxon>Flavobacteriales</taxon>
        <taxon>Flavobacteriaceae</taxon>
        <taxon>Capnocytophaga</taxon>
    </lineage>
</organism>
<name>A0AAX2H3E0_9FLAO</name>
<dbReference type="KEGG" id="chg:AXF12_09685"/>
<sequence>MSKLKLITFNLQNLHNAEFKQFFTRFFEDFDKTGLSTETDPDFKALFDNLKAKIPTLDKASQQIRANEETKKLAQLDRVRDYDMQALRDSIRPYKNAKTEAKQAAYSALKTVLDKYKEVSKDTYEEETSELNSLIATLKGDECKAHVKELSIKNFIDELETSNNQFNELFSHRSFQVLQKETFSIRTLRKEIGEIYQSLCNYVVTLANIKQDEFYKKVLDVINNSRKYYADVLSRRKQ</sequence>
<dbReference type="InterPro" id="IPR046228">
    <property type="entry name" value="DUF6261"/>
</dbReference>
<proteinExistence type="predicted"/>
<dbReference type="Pfam" id="PF19775">
    <property type="entry name" value="DUF6261"/>
    <property type="match status" value="1"/>
</dbReference>
<dbReference type="RefSeq" id="WP_066430651.1">
    <property type="nucleotide sequence ID" value="NZ_CP014227.1"/>
</dbReference>
<protein>
    <submittedName>
        <fullName evidence="2">Uncharacterized protein</fullName>
    </submittedName>
</protein>
<dbReference type="Proteomes" id="UP000065822">
    <property type="component" value="Chromosome"/>
</dbReference>
<evidence type="ECO:0000313" key="3">
    <source>
        <dbReference type="Proteomes" id="UP000065822"/>
    </source>
</evidence>
<accession>A0AAX2H3E0</accession>
<evidence type="ECO:0000313" key="1">
    <source>
        <dbReference type="EMBL" id="AMD85758.1"/>
    </source>
</evidence>
<dbReference type="Proteomes" id="UP000215539">
    <property type="component" value="Chromosome 1"/>
</dbReference>
<reference evidence="2 4" key="2">
    <citation type="submission" date="2017-06" db="EMBL/GenBank/DDBJ databases">
        <authorList>
            <consortium name="Pathogen Informatics"/>
        </authorList>
    </citation>
    <scope>NUCLEOTIDE SEQUENCE [LARGE SCALE GENOMIC DNA]</scope>
    <source>
        <strain evidence="2 4">NCTC12947</strain>
    </source>
</reference>